<dbReference type="Gramene" id="TVU43974">
    <property type="protein sequence ID" value="TVU43974"/>
    <property type="gene ID" value="EJB05_03396"/>
</dbReference>
<evidence type="ECO:0000313" key="2">
    <source>
        <dbReference type="EMBL" id="TVU43974.1"/>
    </source>
</evidence>
<dbReference type="InterPro" id="IPR022059">
    <property type="entry name" value="DUF3615"/>
</dbReference>
<dbReference type="OrthoDB" id="683478at2759"/>
<organism evidence="2 3">
    <name type="scientific">Eragrostis curvula</name>
    <name type="common">weeping love grass</name>
    <dbReference type="NCBI Taxonomy" id="38414"/>
    <lineage>
        <taxon>Eukaryota</taxon>
        <taxon>Viridiplantae</taxon>
        <taxon>Streptophyta</taxon>
        <taxon>Embryophyta</taxon>
        <taxon>Tracheophyta</taxon>
        <taxon>Spermatophyta</taxon>
        <taxon>Magnoliopsida</taxon>
        <taxon>Liliopsida</taxon>
        <taxon>Poales</taxon>
        <taxon>Poaceae</taxon>
        <taxon>PACMAD clade</taxon>
        <taxon>Chloridoideae</taxon>
        <taxon>Eragrostideae</taxon>
        <taxon>Eragrostidinae</taxon>
        <taxon>Eragrostis</taxon>
    </lineage>
</organism>
<dbReference type="PANTHER" id="PTHR34710">
    <property type="entry name" value="OS03G0834100 PROTEIN"/>
    <property type="match status" value="1"/>
</dbReference>
<evidence type="ECO:0000259" key="1">
    <source>
        <dbReference type="Pfam" id="PF12274"/>
    </source>
</evidence>
<dbReference type="AlphaFoldDB" id="A0A5J9W9C1"/>
<feature type="domain" description="DUF3615" evidence="1">
    <location>
        <begin position="15"/>
        <end position="61"/>
    </location>
</feature>
<evidence type="ECO:0000313" key="3">
    <source>
        <dbReference type="Proteomes" id="UP000324897"/>
    </source>
</evidence>
<dbReference type="EMBL" id="RWGY01000004">
    <property type="protein sequence ID" value="TVU43974.1"/>
    <property type="molecule type" value="Genomic_DNA"/>
</dbReference>
<protein>
    <recommendedName>
        <fullName evidence="1">DUF3615 domain-containing protein</fullName>
    </recommendedName>
</protein>
<proteinExistence type="predicted"/>
<name>A0A5J9W9C1_9POAL</name>
<sequence length="114" mass="12577">ERAVPDLSWLTPTCAKVALEHYNRLNEEDEHELVKAIDSIVFFFNGPWYHSNFLAKSKGVSNCVDQVIPKQNVFVAAKLAQLKSSILLGGPVLHRAASEDKAALGPESHQSCMC</sequence>
<dbReference type="PANTHER" id="PTHR34710:SF15">
    <property type="entry name" value="OS03G0834100 PROTEIN"/>
    <property type="match status" value="1"/>
</dbReference>
<gene>
    <name evidence="2" type="ORF">EJB05_03396</name>
</gene>
<feature type="non-terminal residue" evidence="2">
    <location>
        <position position="1"/>
    </location>
</feature>
<keyword evidence="3" id="KW-1185">Reference proteome</keyword>
<reference evidence="2 3" key="1">
    <citation type="journal article" date="2019" name="Sci. Rep.">
        <title>A high-quality genome of Eragrostis curvula grass provides insights into Poaceae evolution and supports new strategies to enhance forage quality.</title>
        <authorList>
            <person name="Carballo J."/>
            <person name="Santos B.A.C.M."/>
            <person name="Zappacosta D."/>
            <person name="Garbus I."/>
            <person name="Selva J.P."/>
            <person name="Gallo C.A."/>
            <person name="Diaz A."/>
            <person name="Albertini E."/>
            <person name="Caccamo M."/>
            <person name="Echenique V."/>
        </authorList>
    </citation>
    <scope>NUCLEOTIDE SEQUENCE [LARGE SCALE GENOMIC DNA]</scope>
    <source>
        <strain evidence="3">cv. Victoria</strain>
        <tissue evidence="2">Leaf</tissue>
    </source>
</reference>
<accession>A0A5J9W9C1</accession>
<comment type="caution">
    <text evidence="2">The sequence shown here is derived from an EMBL/GenBank/DDBJ whole genome shotgun (WGS) entry which is preliminary data.</text>
</comment>
<dbReference type="Proteomes" id="UP000324897">
    <property type="component" value="Chromosome 5"/>
</dbReference>
<dbReference type="Pfam" id="PF12274">
    <property type="entry name" value="DUF3615"/>
    <property type="match status" value="1"/>
</dbReference>